<accession>A0ABW1X7Z2</accession>
<dbReference type="Proteomes" id="UP001596305">
    <property type="component" value="Unassembled WGS sequence"/>
</dbReference>
<keyword evidence="5" id="KW-1185">Reference proteome</keyword>
<reference evidence="5" key="1">
    <citation type="journal article" date="2019" name="Int. J. Syst. Evol. Microbiol.">
        <title>The Global Catalogue of Microorganisms (GCM) 10K type strain sequencing project: providing services to taxonomists for standard genome sequencing and annotation.</title>
        <authorList>
            <consortium name="The Broad Institute Genomics Platform"/>
            <consortium name="The Broad Institute Genome Sequencing Center for Infectious Disease"/>
            <person name="Wu L."/>
            <person name="Ma J."/>
        </authorList>
    </citation>
    <scope>NUCLEOTIDE SEQUENCE [LARGE SCALE GENOMIC DNA]</scope>
    <source>
        <strain evidence="5">CCUG 47105</strain>
    </source>
</reference>
<evidence type="ECO:0000313" key="4">
    <source>
        <dbReference type="EMBL" id="MFC6423456.1"/>
    </source>
</evidence>
<feature type="compositionally biased region" description="Basic and acidic residues" evidence="1">
    <location>
        <begin position="182"/>
        <end position="199"/>
    </location>
</feature>
<feature type="compositionally biased region" description="Low complexity" evidence="1">
    <location>
        <begin position="238"/>
        <end position="250"/>
    </location>
</feature>
<feature type="domain" description="LysM" evidence="3">
    <location>
        <begin position="312"/>
        <end position="369"/>
    </location>
</feature>
<dbReference type="InterPro" id="IPR036779">
    <property type="entry name" value="LysM_dom_sf"/>
</dbReference>
<gene>
    <name evidence="4" type="ORF">ACFP71_01360</name>
</gene>
<protein>
    <submittedName>
        <fullName evidence="4">LysM peptidoglycan-binding domain-containing protein</fullName>
    </submittedName>
</protein>
<evidence type="ECO:0000313" key="5">
    <source>
        <dbReference type="Proteomes" id="UP001596305"/>
    </source>
</evidence>
<name>A0ABW1X7Z2_9CELL</name>
<sequence>MAHHPGSGRASARVVPRQGRRLAALLALATAAGLVGVLLALRALSVAGDLPSPRFETYLEIPLVGAGSLLAAWVSLSSALAASCVLVRGVGRRWAAGERLVLLHAPVLVRRLAGSGVAVSIGAGLVLGAGSAQAVETEPAEPATSTAVVDLGWQSTAPAATGTADPASHGAGPSVVPLAPAADEKPEALRSPDESRDGGTTDAATEAAAIDHAPPVPSVTDGAPEAASVSEAPRTHDTGASAPTPSPAGAEPGGPNPGHVPLSGLMGGTQRAAPAQSAGVAPLASPPPGGATPGGSLAAVPSSVAQTDASSVSVVVLRGDTLWSLAERALGQGATDAQITVEWQRWYAANLDVIGQDPDLIRPGQVLQAPLTA</sequence>
<feature type="transmembrane region" description="Helical" evidence="2">
    <location>
        <begin position="108"/>
        <end position="129"/>
    </location>
</feature>
<evidence type="ECO:0000256" key="2">
    <source>
        <dbReference type="SAM" id="Phobius"/>
    </source>
</evidence>
<feature type="region of interest" description="Disordered" evidence="1">
    <location>
        <begin position="157"/>
        <end position="299"/>
    </location>
</feature>
<proteinExistence type="predicted"/>
<dbReference type="InterPro" id="IPR018392">
    <property type="entry name" value="LysM"/>
</dbReference>
<evidence type="ECO:0000259" key="3">
    <source>
        <dbReference type="PROSITE" id="PS51782"/>
    </source>
</evidence>
<organism evidence="4 5">
    <name type="scientific">Oerskovia paurometabola</name>
    <dbReference type="NCBI Taxonomy" id="162170"/>
    <lineage>
        <taxon>Bacteria</taxon>
        <taxon>Bacillati</taxon>
        <taxon>Actinomycetota</taxon>
        <taxon>Actinomycetes</taxon>
        <taxon>Micrococcales</taxon>
        <taxon>Cellulomonadaceae</taxon>
        <taxon>Oerskovia</taxon>
    </lineage>
</organism>
<evidence type="ECO:0000256" key="1">
    <source>
        <dbReference type="SAM" id="MobiDB-lite"/>
    </source>
</evidence>
<dbReference type="RefSeq" id="WP_204809656.1">
    <property type="nucleotide sequence ID" value="NZ_BAAAIY010000004.1"/>
</dbReference>
<keyword evidence="2" id="KW-0472">Membrane</keyword>
<feature type="compositionally biased region" description="Low complexity" evidence="1">
    <location>
        <begin position="157"/>
        <end position="167"/>
    </location>
</feature>
<feature type="compositionally biased region" description="Low complexity" evidence="1">
    <location>
        <begin position="200"/>
        <end position="213"/>
    </location>
</feature>
<dbReference type="PROSITE" id="PS51782">
    <property type="entry name" value="LYSM"/>
    <property type="match status" value="1"/>
</dbReference>
<dbReference type="CDD" id="cd00118">
    <property type="entry name" value="LysM"/>
    <property type="match status" value="1"/>
</dbReference>
<comment type="caution">
    <text evidence="4">The sequence shown here is derived from an EMBL/GenBank/DDBJ whole genome shotgun (WGS) entry which is preliminary data.</text>
</comment>
<dbReference type="EMBL" id="JBHSTM010000001">
    <property type="protein sequence ID" value="MFC6423456.1"/>
    <property type="molecule type" value="Genomic_DNA"/>
</dbReference>
<keyword evidence="2" id="KW-0812">Transmembrane</keyword>
<feature type="transmembrane region" description="Helical" evidence="2">
    <location>
        <begin position="63"/>
        <end position="87"/>
    </location>
</feature>
<keyword evidence="2" id="KW-1133">Transmembrane helix</keyword>
<dbReference type="Gene3D" id="3.10.350.10">
    <property type="entry name" value="LysM domain"/>
    <property type="match status" value="1"/>
</dbReference>